<dbReference type="PANTHER" id="PTHR46577">
    <property type="entry name" value="HTH-TYPE TRANSCRIPTIONAL REGULATORY PROTEIN GABR"/>
    <property type="match status" value="1"/>
</dbReference>
<dbReference type="SUPFAM" id="SSF53383">
    <property type="entry name" value="PLP-dependent transferases"/>
    <property type="match status" value="1"/>
</dbReference>
<dbReference type="GO" id="GO:0030170">
    <property type="term" value="F:pyridoxal phosphate binding"/>
    <property type="evidence" value="ECO:0007669"/>
    <property type="project" value="InterPro"/>
</dbReference>
<gene>
    <name evidence="2" type="ORF">KFK14_00935</name>
</gene>
<keyword evidence="2" id="KW-0808">Transferase</keyword>
<proteinExistence type="predicted"/>
<evidence type="ECO:0000313" key="2">
    <source>
        <dbReference type="EMBL" id="QUT06095.1"/>
    </source>
</evidence>
<dbReference type="CDD" id="cd00609">
    <property type="entry name" value="AAT_like"/>
    <property type="match status" value="1"/>
</dbReference>
<dbReference type="InterPro" id="IPR004839">
    <property type="entry name" value="Aminotransferase_I/II_large"/>
</dbReference>
<dbReference type="GO" id="GO:0008483">
    <property type="term" value="F:transaminase activity"/>
    <property type="evidence" value="ECO:0007669"/>
    <property type="project" value="UniProtKB-KW"/>
</dbReference>
<reference evidence="2" key="1">
    <citation type="submission" date="2021-04" db="EMBL/GenBank/DDBJ databases">
        <title>Isolation of p-tert-butylphenol degrading bacteria Sphingobium phenoxybenzoativorans Tas13 from active sludge.</title>
        <authorList>
            <person name="Li Y."/>
        </authorList>
    </citation>
    <scope>NUCLEOTIDE SEQUENCE</scope>
    <source>
        <strain evidence="2">Tas13</strain>
    </source>
</reference>
<name>A0A975K7B4_9SPHN</name>
<keyword evidence="3" id="KW-1185">Reference proteome</keyword>
<organism evidence="2 3">
    <name type="scientific">Sphingobium phenoxybenzoativorans</name>
    <dbReference type="NCBI Taxonomy" id="1592790"/>
    <lineage>
        <taxon>Bacteria</taxon>
        <taxon>Pseudomonadati</taxon>
        <taxon>Pseudomonadota</taxon>
        <taxon>Alphaproteobacteria</taxon>
        <taxon>Sphingomonadales</taxon>
        <taxon>Sphingomonadaceae</taxon>
        <taxon>Sphingobium</taxon>
    </lineage>
</organism>
<protein>
    <submittedName>
        <fullName evidence="2">PLP-dependent aminotransferase family protein</fullName>
    </submittedName>
</protein>
<feature type="domain" description="Aminotransferase class I/classII large" evidence="1">
    <location>
        <begin position="9"/>
        <end position="290"/>
    </location>
</feature>
<sequence>MAERDVGCTPDQVVMTHGANHALDLVIRSYIRPGDAVLVDEPGYYPLFSKLRLVGAQIIGVPREHEGPDPEAFAHLAQVSGARLFFTQTLAHNLTGGSTSLARCHALLRAAEEQDMLIVEDDPFADIVPAMAPRLAALDQLSQVIYVGSFSKTLAGSFRSGYLAASLARADALSQLLVVTMVSTSSHNERLIHALMEQGDYMKHLERLSRRVKEACSRTIKGLEAQGLKVDRPQTLATYIWLMQTIALSDHDVVADAARHGIFIAPGSAFFVDGRPDQAMRVNIAHGADAKFLSWLATKIS</sequence>
<evidence type="ECO:0000259" key="1">
    <source>
        <dbReference type="Pfam" id="PF00155"/>
    </source>
</evidence>
<dbReference type="AlphaFoldDB" id="A0A975K7B4"/>
<dbReference type="PANTHER" id="PTHR46577:SF2">
    <property type="entry name" value="TRANSCRIPTIONAL REGULATORY PROTEIN"/>
    <property type="match status" value="1"/>
</dbReference>
<dbReference type="InterPro" id="IPR015421">
    <property type="entry name" value="PyrdxlP-dep_Trfase_major"/>
</dbReference>
<dbReference type="KEGG" id="spph:KFK14_00935"/>
<dbReference type="InterPro" id="IPR015424">
    <property type="entry name" value="PyrdxlP-dep_Trfase"/>
</dbReference>
<dbReference type="RefSeq" id="WP_212609549.1">
    <property type="nucleotide sequence ID" value="NZ_CP073910.1"/>
</dbReference>
<evidence type="ECO:0000313" key="3">
    <source>
        <dbReference type="Proteomes" id="UP000681425"/>
    </source>
</evidence>
<dbReference type="Pfam" id="PF00155">
    <property type="entry name" value="Aminotran_1_2"/>
    <property type="match status" value="1"/>
</dbReference>
<dbReference type="EMBL" id="CP073910">
    <property type="protein sequence ID" value="QUT06095.1"/>
    <property type="molecule type" value="Genomic_DNA"/>
</dbReference>
<dbReference type="Proteomes" id="UP000681425">
    <property type="component" value="Chromosome"/>
</dbReference>
<keyword evidence="2" id="KW-0032">Aminotransferase</keyword>
<dbReference type="InterPro" id="IPR051446">
    <property type="entry name" value="HTH_trans_reg/aminotransferase"/>
</dbReference>
<accession>A0A975K7B4</accession>
<dbReference type="Gene3D" id="3.40.640.10">
    <property type="entry name" value="Type I PLP-dependent aspartate aminotransferase-like (Major domain)"/>
    <property type="match status" value="1"/>
</dbReference>